<organism evidence="1 2">
    <name type="scientific">Candidatus Thiothrix phosphatis</name>
    <dbReference type="NCBI Taxonomy" id="3112415"/>
    <lineage>
        <taxon>Bacteria</taxon>
        <taxon>Pseudomonadati</taxon>
        <taxon>Pseudomonadota</taxon>
        <taxon>Gammaproteobacteria</taxon>
        <taxon>Thiotrichales</taxon>
        <taxon>Thiotrichaceae</taxon>
        <taxon>Thiothrix</taxon>
    </lineage>
</organism>
<feature type="non-terminal residue" evidence="1">
    <location>
        <position position="109"/>
    </location>
</feature>
<reference evidence="1 2" key="2">
    <citation type="submission" date="2024-01" db="EMBL/GenBank/DDBJ databases">
        <authorList>
            <person name="Xie X."/>
        </authorList>
    </citation>
    <scope>NUCLEOTIDE SEQUENCE [LARGE SCALE GENOMIC DNA]</scope>
    <source>
        <strain evidence="1">SCUT-1</strain>
    </source>
</reference>
<keyword evidence="2" id="KW-1185">Reference proteome</keyword>
<protein>
    <submittedName>
        <fullName evidence="1">Uncharacterized protein</fullName>
    </submittedName>
</protein>
<reference evidence="2" key="1">
    <citation type="submission" date="2023-07" db="EMBL/GenBank/DDBJ databases">
        <title>The carbon used by Thiothrix.</title>
        <authorList>
            <person name="Chen L."/>
        </authorList>
    </citation>
    <scope>NUCLEOTIDE SEQUENCE [LARGE SCALE GENOMIC DNA]</scope>
</reference>
<evidence type="ECO:0000313" key="1">
    <source>
        <dbReference type="EMBL" id="MEB4590756.1"/>
    </source>
</evidence>
<dbReference type="EMBL" id="JAYMYJ010000058">
    <property type="protein sequence ID" value="MEB4590756.1"/>
    <property type="molecule type" value="Genomic_DNA"/>
</dbReference>
<dbReference type="RefSeq" id="WP_324694120.1">
    <property type="nucleotide sequence ID" value="NZ_JAYMYJ010000058.1"/>
</dbReference>
<evidence type="ECO:0000313" key="2">
    <source>
        <dbReference type="Proteomes" id="UP001308005"/>
    </source>
</evidence>
<dbReference type="Proteomes" id="UP001308005">
    <property type="component" value="Unassembled WGS sequence"/>
</dbReference>
<proteinExistence type="predicted"/>
<name>A0ABU6CV84_9GAMM</name>
<sequence>MTITVKDAEELLGLKKETVSQMAWKPVKHRSTLEYHAYLALAINGETIESFRLLCTFSPLIRPLDDCYSFSLIFNNQRIYALDKENKTKQHRNSLAGYGREHYGKLITG</sequence>
<accession>A0ABU6CV84</accession>
<gene>
    <name evidence="1" type="ORF">VSS37_07175</name>
</gene>
<comment type="caution">
    <text evidence="1">The sequence shown here is derived from an EMBL/GenBank/DDBJ whole genome shotgun (WGS) entry which is preliminary data.</text>
</comment>